<evidence type="ECO:0000256" key="1">
    <source>
        <dbReference type="SAM" id="MobiDB-lite"/>
    </source>
</evidence>
<sequence>MHYYLPSGEVIVQENEFDCWKGIVYIPCATIDNLLHTTSSTLANVATSGTTASTTTPIIFSQLNKSDVLTFERMNNTDENVDNNNMNRDIIQDKPNNNDAQSIPLYYECTYLEPCSTDELSRAKAQTTFKSMYLPPPPAPAPPPRSSLLNIQSHSNRHHNTLPEGTFV</sequence>
<dbReference type="EMBL" id="CAJNOG010002743">
    <property type="protein sequence ID" value="CAF1515801.1"/>
    <property type="molecule type" value="Genomic_DNA"/>
</dbReference>
<evidence type="ECO:0000313" key="3">
    <source>
        <dbReference type="Proteomes" id="UP000663845"/>
    </source>
</evidence>
<name>A0A815U9M0_9BILA</name>
<evidence type="ECO:0000313" key="2">
    <source>
        <dbReference type="EMBL" id="CAF1515801.1"/>
    </source>
</evidence>
<gene>
    <name evidence="2" type="ORF">JYZ213_LOCUS44291</name>
</gene>
<reference evidence="2" key="1">
    <citation type="submission" date="2021-02" db="EMBL/GenBank/DDBJ databases">
        <authorList>
            <person name="Nowell W R."/>
        </authorList>
    </citation>
    <scope>NUCLEOTIDE SEQUENCE</scope>
</reference>
<proteinExistence type="predicted"/>
<comment type="caution">
    <text evidence="2">The sequence shown here is derived from an EMBL/GenBank/DDBJ whole genome shotgun (WGS) entry which is preliminary data.</text>
</comment>
<feature type="compositionally biased region" description="Pro residues" evidence="1">
    <location>
        <begin position="134"/>
        <end position="145"/>
    </location>
</feature>
<feature type="region of interest" description="Disordered" evidence="1">
    <location>
        <begin position="131"/>
        <end position="151"/>
    </location>
</feature>
<protein>
    <submittedName>
        <fullName evidence="2">Uncharacterized protein</fullName>
    </submittedName>
</protein>
<dbReference type="Proteomes" id="UP000663845">
    <property type="component" value="Unassembled WGS sequence"/>
</dbReference>
<dbReference type="AlphaFoldDB" id="A0A815U9M0"/>
<accession>A0A815U9M0</accession>
<organism evidence="2 3">
    <name type="scientific">Adineta steineri</name>
    <dbReference type="NCBI Taxonomy" id="433720"/>
    <lineage>
        <taxon>Eukaryota</taxon>
        <taxon>Metazoa</taxon>
        <taxon>Spiralia</taxon>
        <taxon>Gnathifera</taxon>
        <taxon>Rotifera</taxon>
        <taxon>Eurotatoria</taxon>
        <taxon>Bdelloidea</taxon>
        <taxon>Adinetida</taxon>
        <taxon>Adinetidae</taxon>
        <taxon>Adineta</taxon>
    </lineage>
</organism>